<dbReference type="GO" id="GO:0004674">
    <property type="term" value="F:protein serine/threonine kinase activity"/>
    <property type="evidence" value="ECO:0007669"/>
    <property type="project" value="TreeGrafter"/>
</dbReference>
<dbReference type="SMART" id="SM00220">
    <property type="entry name" value="S_TKc"/>
    <property type="match status" value="1"/>
</dbReference>
<dbReference type="Proteomes" id="UP000005446">
    <property type="component" value="Unassembled WGS sequence"/>
</dbReference>
<dbReference type="OrthoDB" id="1046782at2759"/>
<dbReference type="HOGENOM" id="CLU_017513_4_1_1"/>
<comment type="caution">
    <text evidence="2">The sequence shown here is derived from an EMBL/GenBank/DDBJ whole genome shotgun (WGS) entry which is preliminary data.</text>
</comment>
<name>H0EJ29_GLAL7</name>
<evidence type="ECO:0000259" key="1">
    <source>
        <dbReference type="PROSITE" id="PS50011"/>
    </source>
</evidence>
<dbReference type="Gene3D" id="1.10.510.10">
    <property type="entry name" value="Transferase(Phosphotransferase) domain 1"/>
    <property type="match status" value="1"/>
</dbReference>
<sequence length="588" mass="66498">MQSLKTPLETDIKECLLIDIRKLRRLLRYEMKEWPQQSNRFFLPADILNSLQLAVGQYGLRIVCPDMPDSQYSQFLSVISTKAIKLLCLLLIASPAPSPSAIHAFIENDITDDDLPFQRLSHDSPLDGWKDRSTTEFVLCKQSHIGCLRPNHIDCGIVATRDWDQEVIISLARNQWTFLAPIFSKNRGKIPHYDFTDNIVLPFTEDDQVTSKQGGYGKVWSVRIHPAHHNLITSSNPKGARLAVKQLFSADESAFHSECDFLGEITVKEHPNTVPLLATYKLKGSYHLLFPWAPANLGEYWHSISMPNWNKETCHWFLKQVHGLVSALKTIHVFPHERNPLSQDMEVDYGRLTTAAASRLMQPNMDTSLNKYGRHGDLKPENVLYLEDGTLQLADFGLGKFHRLESRSRLDPDSIACSPTYSPPELAVGELVSRAYDIWSLGCIFLEFVTWLSGGSEALERFAVARQEKALDRVVDDLFYTVKKASGAANGRFAVIRAGVFRQIQFLRSSKRQSAMISDVLNIIEHNMLVVKANERIKAETLLSKMERILQRGHADSVYLLGNDQKLIRRYAKAGIKRQPTSTNGIGG</sequence>
<dbReference type="PROSITE" id="PS50011">
    <property type="entry name" value="PROTEIN_KINASE_DOM"/>
    <property type="match status" value="1"/>
</dbReference>
<dbReference type="GO" id="GO:0005524">
    <property type="term" value="F:ATP binding"/>
    <property type="evidence" value="ECO:0007669"/>
    <property type="project" value="InterPro"/>
</dbReference>
<dbReference type="InterPro" id="IPR000719">
    <property type="entry name" value="Prot_kinase_dom"/>
</dbReference>
<dbReference type="AlphaFoldDB" id="H0EJ29"/>
<organism evidence="2 3">
    <name type="scientific">Glarea lozoyensis (strain ATCC 74030 / MF5533)</name>
    <dbReference type="NCBI Taxonomy" id="1104152"/>
    <lineage>
        <taxon>Eukaryota</taxon>
        <taxon>Fungi</taxon>
        <taxon>Dikarya</taxon>
        <taxon>Ascomycota</taxon>
        <taxon>Pezizomycotina</taxon>
        <taxon>Leotiomycetes</taxon>
        <taxon>Helotiales</taxon>
        <taxon>Helotiaceae</taxon>
        <taxon>Glarea</taxon>
    </lineage>
</organism>
<keyword evidence="2" id="KW-0808">Transferase</keyword>
<keyword evidence="3" id="KW-1185">Reference proteome</keyword>
<evidence type="ECO:0000313" key="2">
    <source>
        <dbReference type="EMBL" id="EHL01462.1"/>
    </source>
</evidence>
<dbReference type="InterPro" id="IPR011009">
    <property type="entry name" value="Kinase-like_dom_sf"/>
</dbReference>
<dbReference type="EMBL" id="AGUE01000053">
    <property type="protein sequence ID" value="EHL01462.1"/>
    <property type="molecule type" value="Genomic_DNA"/>
</dbReference>
<proteinExistence type="predicted"/>
<dbReference type="Pfam" id="PF00069">
    <property type="entry name" value="Pkinase"/>
    <property type="match status" value="1"/>
</dbReference>
<dbReference type="PANTHER" id="PTHR24359:SF1">
    <property type="entry name" value="INHIBITOR OF NUCLEAR FACTOR KAPPA-B KINASE EPSILON SUBUNIT HOMOLOG 1-RELATED"/>
    <property type="match status" value="1"/>
</dbReference>
<gene>
    <name evidence="2" type="ORF">M7I_2552</name>
</gene>
<evidence type="ECO:0000313" key="3">
    <source>
        <dbReference type="Proteomes" id="UP000005446"/>
    </source>
</evidence>
<protein>
    <submittedName>
        <fullName evidence="2">Putative Cyclin-dependent kinase 2</fullName>
    </submittedName>
</protein>
<reference evidence="2 3" key="1">
    <citation type="journal article" date="2012" name="Eukaryot. Cell">
        <title>Genome sequence of the fungus Glarea lozoyensis: the first genome sequence of a species from the Helotiaceae family.</title>
        <authorList>
            <person name="Youssar L."/>
            <person name="Gruening B.A."/>
            <person name="Erxleben A."/>
            <person name="Guenther S."/>
            <person name="Huettel W."/>
        </authorList>
    </citation>
    <scope>NUCLEOTIDE SEQUENCE [LARGE SCALE GENOMIC DNA]</scope>
    <source>
        <strain evidence="3">ATCC 74030 / MF5533</strain>
    </source>
</reference>
<dbReference type="InParanoid" id="H0EJ29"/>
<accession>H0EJ29</accession>
<dbReference type="PANTHER" id="PTHR24359">
    <property type="entry name" value="SERINE/THREONINE-PROTEIN KINASE SBK1"/>
    <property type="match status" value="1"/>
</dbReference>
<keyword evidence="2" id="KW-0418">Kinase</keyword>
<dbReference type="SUPFAM" id="SSF56112">
    <property type="entry name" value="Protein kinase-like (PK-like)"/>
    <property type="match status" value="1"/>
</dbReference>
<feature type="domain" description="Protein kinase" evidence="1">
    <location>
        <begin position="205"/>
        <end position="549"/>
    </location>
</feature>